<organism evidence="1 2">
    <name type="scientific">Arabidopsis arenosa</name>
    <name type="common">Sand rock-cress</name>
    <name type="synonym">Cardaminopsis arenosa</name>
    <dbReference type="NCBI Taxonomy" id="38785"/>
    <lineage>
        <taxon>Eukaryota</taxon>
        <taxon>Viridiplantae</taxon>
        <taxon>Streptophyta</taxon>
        <taxon>Embryophyta</taxon>
        <taxon>Tracheophyta</taxon>
        <taxon>Spermatophyta</taxon>
        <taxon>Magnoliopsida</taxon>
        <taxon>eudicotyledons</taxon>
        <taxon>Gunneridae</taxon>
        <taxon>Pentapetalae</taxon>
        <taxon>rosids</taxon>
        <taxon>malvids</taxon>
        <taxon>Brassicales</taxon>
        <taxon>Brassicaceae</taxon>
        <taxon>Camelineae</taxon>
        <taxon>Arabidopsis</taxon>
    </lineage>
</organism>
<sequence length="91" mass="10056">MMRFLGNTVAKSCRKGRLQNRDFSSAANVTSTTTISKKIVEYCFKGAFCGVGYVFGGLTSTGKSKNLQFHEEMLVSQMEGIEYLKASLVKK</sequence>
<dbReference type="Proteomes" id="UP000682877">
    <property type="component" value="Chromosome 7"/>
</dbReference>
<dbReference type="EMBL" id="LR999457">
    <property type="protein sequence ID" value="CAE6158311.1"/>
    <property type="molecule type" value="Genomic_DNA"/>
</dbReference>
<protein>
    <submittedName>
        <fullName evidence="1">Uncharacterized protein</fullName>
    </submittedName>
</protein>
<keyword evidence="2" id="KW-1185">Reference proteome</keyword>
<gene>
    <name evidence="1" type="ORF">AARE701A_LOCUS17642</name>
</gene>
<evidence type="ECO:0000313" key="1">
    <source>
        <dbReference type="EMBL" id="CAE6158311.1"/>
    </source>
</evidence>
<name>A0A8S2ASG3_ARAAE</name>
<dbReference type="AlphaFoldDB" id="A0A8S2ASG3"/>
<accession>A0A8S2ASG3</accession>
<proteinExistence type="predicted"/>
<evidence type="ECO:0000313" key="2">
    <source>
        <dbReference type="Proteomes" id="UP000682877"/>
    </source>
</evidence>
<reference evidence="1" key="1">
    <citation type="submission" date="2021-01" db="EMBL/GenBank/DDBJ databases">
        <authorList>
            <person name="Bezrukov I."/>
        </authorList>
    </citation>
    <scope>NUCLEOTIDE SEQUENCE</scope>
</reference>